<feature type="compositionally biased region" description="Low complexity" evidence="4">
    <location>
        <begin position="197"/>
        <end position="209"/>
    </location>
</feature>
<keyword evidence="2" id="KW-0227">DNA damage</keyword>
<comment type="caution">
    <text evidence="5">The sequence shown here is derived from an EMBL/GenBank/DDBJ whole genome shotgun (WGS) entry which is preliminary data.</text>
</comment>
<evidence type="ECO:0000256" key="4">
    <source>
        <dbReference type="SAM" id="MobiDB-lite"/>
    </source>
</evidence>
<dbReference type="GO" id="GO:0006302">
    <property type="term" value="P:double-strand break repair"/>
    <property type="evidence" value="ECO:0007669"/>
    <property type="project" value="UniProtKB-ARBA"/>
</dbReference>
<dbReference type="EMBL" id="JAKOAV010000011">
    <property type="protein sequence ID" value="MDF9408196.1"/>
    <property type="molecule type" value="Genomic_DNA"/>
</dbReference>
<keyword evidence="3" id="KW-0234">DNA repair</keyword>
<evidence type="ECO:0000256" key="2">
    <source>
        <dbReference type="ARBA" id="ARBA00022763"/>
    </source>
</evidence>
<dbReference type="AlphaFoldDB" id="A0A9X4H1J8"/>
<name>A0A9X4H1J8_9FIRM</name>
<proteinExistence type="inferred from homology"/>
<comment type="similarity">
    <text evidence="1">Belongs to the RAD52 family.</text>
</comment>
<feature type="region of interest" description="Disordered" evidence="4">
    <location>
        <begin position="172"/>
        <end position="219"/>
    </location>
</feature>
<gene>
    <name evidence="5" type="ORF">L7E55_07460</name>
</gene>
<accession>A0A9X4H1J8</accession>
<organism evidence="5 6">
    <name type="scientific">Pelotomaculum isophthalicicum JI</name>
    <dbReference type="NCBI Taxonomy" id="947010"/>
    <lineage>
        <taxon>Bacteria</taxon>
        <taxon>Bacillati</taxon>
        <taxon>Bacillota</taxon>
        <taxon>Clostridia</taxon>
        <taxon>Eubacteriales</taxon>
        <taxon>Desulfotomaculaceae</taxon>
        <taxon>Pelotomaculum</taxon>
    </lineage>
</organism>
<protein>
    <submittedName>
        <fullName evidence="5">RAD52 family DNA repair protein</fullName>
    </submittedName>
</protein>
<feature type="region of interest" description="Disordered" evidence="4">
    <location>
        <begin position="291"/>
        <end position="330"/>
    </location>
</feature>
<dbReference type="InterPro" id="IPR041247">
    <property type="entry name" value="Rad52_fam"/>
</dbReference>
<evidence type="ECO:0000313" key="6">
    <source>
        <dbReference type="Proteomes" id="UP001154312"/>
    </source>
</evidence>
<dbReference type="Pfam" id="PF04098">
    <property type="entry name" value="Rad52_Rad22"/>
    <property type="match status" value="1"/>
</dbReference>
<evidence type="ECO:0000313" key="5">
    <source>
        <dbReference type="EMBL" id="MDF9408196.1"/>
    </source>
</evidence>
<dbReference type="RefSeq" id="WP_277443489.1">
    <property type="nucleotide sequence ID" value="NZ_JAKOAV010000011.1"/>
</dbReference>
<reference evidence="5" key="1">
    <citation type="submission" date="2022-02" db="EMBL/GenBank/DDBJ databases">
        <authorList>
            <person name="Leng L."/>
        </authorList>
    </citation>
    <scope>NUCLEOTIDE SEQUENCE</scope>
    <source>
        <strain evidence="5">JI</strain>
    </source>
</reference>
<evidence type="ECO:0000256" key="1">
    <source>
        <dbReference type="ARBA" id="ARBA00006638"/>
    </source>
</evidence>
<dbReference type="Gene3D" id="3.30.390.80">
    <property type="entry name" value="DNA repair protein Rad52/59/22"/>
    <property type="match status" value="1"/>
</dbReference>
<evidence type="ECO:0000256" key="3">
    <source>
        <dbReference type="ARBA" id="ARBA00023204"/>
    </source>
</evidence>
<dbReference type="GO" id="GO:0006310">
    <property type="term" value="P:DNA recombination"/>
    <property type="evidence" value="ECO:0007669"/>
    <property type="project" value="UniProtKB-ARBA"/>
</dbReference>
<dbReference type="InterPro" id="IPR042525">
    <property type="entry name" value="Rad52_Rad59_Rad22_sf"/>
</dbReference>
<keyword evidence="6" id="KW-1185">Reference proteome</keyword>
<dbReference type="Proteomes" id="UP001154312">
    <property type="component" value="Unassembled WGS sequence"/>
</dbReference>
<sequence>MAIQASERDFIGAAGDRQPNVPLPGALTLLDLPAIYRDFCSELPVDAIQRTKGRETRKGYDTDGYGYQYCIDMLNNVAGLGHWRIISEEVFCDEGEYNNGRKAYEVGYDVVVQIGNWTPAGFEVLAETPRTPGGHVSALKNDARKGALTNAIKKALAFFGIGAAAYRGELDDDNLLPGGREDLQEKTGQNPPPRPQNQPQQNRTQSQPPAQGAGKATDRQLGMVKGTIERAAQAAGFNMTLKDQAFLGAVLSAAGLSAASLDDLTRQEASYLIENAAGLVNQAIFFLETNRSGTHQTPPPGQKQAPPASRGNGQGNSPRNSEGNGRRRLF</sequence>